<dbReference type="Pfam" id="PF00026">
    <property type="entry name" value="Asp"/>
    <property type="match status" value="1"/>
</dbReference>
<dbReference type="SUPFAM" id="SSF50630">
    <property type="entry name" value="Acid proteases"/>
    <property type="match status" value="1"/>
</dbReference>
<dbReference type="GO" id="GO:0016485">
    <property type="term" value="P:protein processing"/>
    <property type="evidence" value="ECO:0007669"/>
    <property type="project" value="UniProtKB-ARBA"/>
</dbReference>
<dbReference type="PROSITE" id="PS51257">
    <property type="entry name" value="PROKAR_LIPOPROTEIN"/>
    <property type="match status" value="1"/>
</dbReference>
<sequence>MGMWKVPVILTTLVACITKAIVATENTENADRGVDNCVRCLRYDESGCKVCLHNGNLAEHSINLKRYNVARSPSAIQMAAGNHELFKKGKVSFAKRNEGAFGSIGYNEGAKKDGVRVIRNIISKNLRMLKRSDYSKYIPIRETKDSLYIGEIKVGTPPQTLHPIFDTGSTNLWIVGSSCTDYSCLKVAHYDPSRSSTFQTMDNPLKIHVKFGTGEIEGYPAMDTVTLGEMVIPDQALAVVESEESGGGENIFDKINFEGIVGLAFPEMSSVPGVPVFDHMALLKNMKHKEFAFYIGKKDEGSKLMFGGVDPRYYEGDIKMFPVVREHYWEVKLDAIFVGDEELCCGKDKSYLIFDSGTSLNTIPSAYFDRFMSYFPKGECDDASEGYPTITYVLNGERITLEPHQYMLKQGRRCIPAYMQLDVPSEFGNAFIVGSNAFMKHYLTVFRRGTGGQTSMVGFSTNLHDPCHRLGSLPHGIVLRRTLLAHAPTVSTLY</sequence>
<dbReference type="PRINTS" id="PR00792">
    <property type="entry name" value="PEPSIN"/>
</dbReference>
<dbReference type="InterPro" id="IPR021109">
    <property type="entry name" value="Peptidase_aspartic_dom_sf"/>
</dbReference>
<dbReference type="InterPro" id="IPR033121">
    <property type="entry name" value="PEPTIDASE_A1"/>
</dbReference>
<dbReference type="PROSITE" id="PS00141">
    <property type="entry name" value="ASP_PROTEASE"/>
    <property type="match status" value="1"/>
</dbReference>
<dbReference type="CDD" id="cd05471">
    <property type="entry name" value="pepsin_like"/>
    <property type="match status" value="1"/>
</dbReference>
<evidence type="ECO:0000256" key="2">
    <source>
        <dbReference type="ARBA" id="ARBA00022670"/>
    </source>
</evidence>
<feature type="signal peptide" evidence="8">
    <location>
        <begin position="1"/>
        <end position="23"/>
    </location>
</feature>
<dbReference type="PROSITE" id="PS51767">
    <property type="entry name" value="PEPTIDASE_A1"/>
    <property type="match status" value="1"/>
</dbReference>
<keyword evidence="6" id="KW-1015">Disulfide bond</keyword>
<feature type="chain" id="PRO_5043763986" evidence="8">
    <location>
        <begin position="24"/>
        <end position="494"/>
    </location>
</feature>
<feature type="active site" evidence="5">
    <location>
        <position position="355"/>
    </location>
</feature>
<comment type="caution">
    <text evidence="10">The sequence shown here is derived from an EMBL/GenBank/DDBJ whole genome shotgun (WGS) entry which is preliminary data.</text>
</comment>
<dbReference type="RefSeq" id="XP_067717558.1">
    <property type="nucleotide sequence ID" value="XM_067861457.1"/>
</dbReference>
<keyword evidence="2 7" id="KW-0645">Protease</keyword>
<evidence type="ECO:0000256" key="3">
    <source>
        <dbReference type="ARBA" id="ARBA00022750"/>
    </source>
</evidence>
<evidence type="ECO:0000256" key="1">
    <source>
        <dbReference type="ARBA" id="ARBA00007447"/>
    </source>
</evidence>
<feature type="disulfide bond" evidence="6">
    <location>
        <begin position="179"/>
        <end position="184"/>
    </location>
</feature>
<dbReference type="EMBL" id="BPLF01000005">
    <property type="protein sequence ID" value="GIX65489.1"/>
    <property type="molecule type" value="Genomic_DNA"/>
</dbReference>
<dbReference type="InterPro" id="IPR001969">
    <property type="entry name" value="Aspartic_peptidase_AS"/>
</dbReference>
<keyword evidence="4 7" id="KW-0378">Hydrolase</keyword>
<dbReference type="PANTHER" id="PTHR47966:SF51">
    <property type="entry name" value="BETA-SITE APP-CLEAVING ENZYME, ISOFORM A-RELATED"/>
    <property type="match status" value="1"/>
</dbReference>
<dbReference type="InterPro" id="IPR034164">
    <property type="entry name" value="Pepsin-like_dom"/>
</dbReference>
<organism evidence="10 11">
    <name type="scientific">Babesia caballi</name>
    <dbReference type="NCBI Taxonomy" id="5871"/>
    <lineage>
        <taxon>Eukaryota</taxon>
        <taxon>Sar</taxon>
        <taxon>Alveolata</taxon>
        <taxon>Apicomplexa</taxon>
        <taxon>Aconoidasida</taxon>
        <taxon>Piroplasmida</taxon>
        <taxon>Babesiidae</taxon>
        <taxon>Babesia</taxon>
    </lineage>
</organism>
<keyword evidence="8" id="KW-0732">Signal</keyword>
<dbReference type="PANTHER" id="PTHR47966">
    <property type="entry name" value="BETA-SITE APP-CLEAVING ENZYME, ISOFORM A-RELATED"/>
    <property type="match status" value="1"/>
</dbReference>
<keyword evidence="3 7" id="KW-0064">Aspartyl protease</keyword>
<comment type="similarity">
    <text evidence="1 7">Belongs to the peptidase A1 family.</text>
</comment>
<feature type="active site" evidence="5">
    <location>
        <position position="166"/>
    </location>
</feature>
<dbReference type="GO" id="GO:0004190">
    <property type="term" value="F:aspartic-type endopeptidase activity"/>
    <property type="evidence" value="ECO:0007669"/>
    <property type="project" value="UniProtKB-KW"/>
</dbReference>
<evidence type="ECO:0000256" key="6">
    <source>
        <dbReference type="PIRSR" id="PIRSR601461-2"/>
    </source>
</evidence>
<dbReference type="Gene3D" id="2.40.70.10">
    <property type="entry name" value="Acid Proteases"/>
    <property type="match status" value="2"/>
</dbReference>
<evidence type="ECO:0000256" key="5">
    <source>
        <dbReference type="PIRSR" id="PIRSR601461-1"/>
    </source>
</evidence>
<protein>
    <submittedName>
        <fullName evidence="10">Aspartyl protease ASP3</fullName>
    </submittedName>
</protein>
<evidence type="ECO:0000259" key="9">
    <source>
        <dbReference type="PROSITE" id="PS51767"/>
    </source>
</evidence>
<accession>A0AAV4M3T9</accession>
<name>A0AAV4M3T9_BABCB</name>
<dbReference type="Proteomes" id="UP001497744">
    <property type="component" value="Unassembled WGS sequence"/>
</dbReference>
<gene>
    <name evidence="10" type="ORF">BcabD6B2_49240</name>
</gene>
<evidence type="ECO:0000256" key="4">
    <source>
        <dbReference type="ARBA" id="ARBA00022801"/>
    </source>
</evidence>
<proteinExistence type="inferred from homology"/>
<dbReference type="FunFam" id="2.40.70.10:FF:000115">
    <property type="entry name" value="Lysosomal aspartic protease"/>
    <property type="match status" value="1"/>
</dbReference>
<dbReference type="InterPro" id="IPR001461">
    <property type="entry name" value="Aspartic_peptidase_A1"/>
</dbReference>
<dbReference type="GeneID" id="94196970"/>
<keyword evidence="11" id="KW-1185">Reference proteome</keyword>
<evidence type="ECO:0000313" key="11">
    <source>
        <dbReference type="Proteomes" id="UP001497744"/>
    </source>
</evidence>
<dbReference type="AlphaFoldDB" id="A0AAV4M3T9"/>
<evidence type="ECO:0000313" key="10">
    <source>
        <dbReference type="EMBL" id="GIX65489.1"/>
    </source>
</evidence>
<feature type="domain" description="Peptidase A1" evidence="9">
    <location>
        <begin position="148"/>
        <end position="460"/>
    </location>
</feature>
<reference evidence="10 11" key="1">
    <citation type="submission" date="2021-06" db="EMBL/GenBank/DDBJ databases">
        <title>Genome sequence of Babesia caballi.</title>
        <authorList>
            <person name="Yamagishi J."/>
            <person name="Kidaka T."/>
            <person name="Ochi A."/>
        </authorList>
    </citation>
    <scope>NUCLEOTIDE SEQUENCE [LARGE SCALE GENOMIC DNA]</scope>
    <source>
        <strain evidence="10">USDA-D6B2</strain>
    </source>
</reference>
<evidence type="ECO:0000256" key="7">
    <source>
        <dbReference type="RuleBase" id="RU000454"/>
    </source>
</evidence>
<evidence type="ECO:0000256" key="8">
    <source>
        <dbReference type="SAM" id="SignalP"/>
    </source>
</evidence>